<evidence type="ECO:0000313" key="2">
    <source>
        <dbReference type="Proteomes" id="UP000008540"/>
    </source>
</evidence>
<name>Q4KHZ0_PSEF5</name>
<dbReference type="KEGG" id="pfl:PFL_1012"/>
<gene>
    <name evidence="1" type="ordered locus">PFL_1012</name>
</gene>
<dbReference type="Pfam" id="PF11275">
    <property type="entry name" value="DUF3077"/>
    <property type="match status" value="1"/>
</dbReference>
<dbReference type="eggNOG" id="ENOG5030Q1J">
    <property type="taxonomic scope" value="Bacteria"/>
</dbReference>
<protein>
    <recommendedName>
        <fullName evidence="3">DUF3077 domain-containing protein</fullName>
    </recommendedName>
</protein>
<sequence>MVTRVDTGATAPLDDCRRFFCARVSVQWRLCVGGLVPAGFLYLRFTNLRTAATHSLGNERGSSHFDTGGSTMCAIKTSGFVTFGSCGDADQSLFRVNADVPLQQALEHASTLLYYAKKLTLDAAMEDQGERYAWAAHFLAEMGKAVIDDVGLGMKEEVLQA</sequence>
<dbReference type="EMBL" id="CP000076">
    <property type="protein sequence ID" value="AAY90299.1"/>
    <property type="molecule type" value="Genomic_DNA"/>
</dbReference>
<evidence type="ECO:0008006" key="3">
    <source>
        <dbReference type="Google" id="ProtNLM"/>
    </source>
</evidence>
<proteinExistence type="predicted"/>
<dbReference type="InterPro" id="IPR021427">
    <property type="entry name" value="DUF3077"/>
</dbReference>
<accession>Q4KHZ0</accession>
<dbReference type="HOGENOM" id="CLU_1642269_0_0_6"/>
<dbReference type="STRING" id="220664.PFL_1012"/>
<reference evidence="1 2" key="1">
    <citation type="journal article" date="2005" name="Nat. Biotechnol.">
        <title>Complete genome sequence of the plant commensal Pseudomonas fluorescens Pf-5.</title>
        <authorList>
            <person name="Paulsen I.T."/>
            <person name="Press C.M."/>
            <person name="Ravel J."/>
            <person name="Kobayashi D.Y."/>
            <person name="Myers G.S."/>
            <person name="Mavrodi D.V."/>
            <person name="DeBoy R.T."/>
            <person name="Seshadri R."/>
            <person name="Ren Q."/>
            <person name="Madupu R."/>
            <person name="Dodson R.J."/>
            <person name="Durkin A.S."/>
            <person name="Brinkac L.M."/>
            <person name="Daugherty S.C."/>
            <person name="Sullivan S.A."/>
            <person name="Rosovitz M.J."/>
            <person name="Gwinn M.L."/>
            <person name="Zhou L."/>
            <person name="Schneider D.J."/>
            <person name="Cartinhour S.W."/>
            <person name="Nelson W.C."/>
            <person name="Weidman J."/>
            <person name="Watkins K."/>
            <person name="Tran K."/>
            <person name="Khouri H."/>
            <person name="Pierson E.A."/>
            <person name="Pierson L.S.III."/>
            <person name="Thomashow L.S."/>
            <person name="Loper J.E."/>
        </authorList>
    </citation>
    <scope>NUCLEOTIDE SEQUENCE [LARGE SCALE GENOMIC DNA]</scope>
    <source>
        <strain evidence="2">ATCC BAA-477 / NRRL B-23932 / Pf-5</strain>
    </source>
</reference>
<evidence type="ECO:0000313" key="1">
    <source>
        <dbReference type="EMBL" id="AAY90299.1"/>
    </source>
</evidence>
<dbReference type="Proteomes" id="UP000008540">
    <property type="component" value="Chromosome"/>
</dbReference>
<organism evidence="1 2">
    <name type="scientific">Pseudomonas fluorescens (strain ATCC BAA-477 / NRRL B-23932 / Pf-5)</name>
    <dbReference type="NCBI Taxonomy" id="220664"/>
    <lineage>
        <taxon>Bacteria</taxon>
        <taxon>Pseudomonadati</taxon>
        <taxon>Pseudomonadota</taxon>
        <taxon>Gammaproteobacteria</taxon>
        <taxon>Pseudomonadales</taxon>
        <taxon>Pseudomonadaceae</taxon>
        <taxon>Pseudomonas</taxon>
    </lineage>
</organism>
<dbReference type="AlphaFoldDB" id="Q4KHZ0"/>